<proteinExistence type="predicted"/>
<dbReference type="OrthoDB" id="5236270at2759"/>
<evidence type="ECO:0000313" key="2">
    <source>
        <dbReference type="Proteomes" id="UP000635477"/>
    </source>
</evidence>
<dbReference type="EMBL" id="JABEYC010000774">
    <property type="protein sequence ID" value="KAF4974303.1"/>
    <property type="molecule type" value="Genomic_DNA"/>
</dbReference>
<keyword evidence="2" id="KW-1185">Reference proteome</keyword>
<sequence length="456" mass="49546">MSSDEINELFWLQYGDAIRREVGVGSDDNLFFLASEAQRGPLAGNNIPDRYTHQGLYNIGNNLLSTNNVFFNPSSTHGYDQALGSFLDWVDLGDKSNPALDAAYLDALLDQPACQISLEKQKKIASEDYKVAKELGLTDLQFHHYVATGKTPALQAAQQDVDAIRARIQQIQIEKGGPMGPAVKQDRYRLGMGIVQDEDKLGYNMRGAFGNVLTAAELTRAYQSGENVPAPDYAYIPLYQAPDYTQFVQDAMSNAASGDYNPSYSIDVNIDTSMSTSDYDFGQTDGGANSTVNVGGWFSFSAAGSQPDEFSVLETESESSDVSIKITYDDIKAINIYLGPWGIDVTKYNLRSDAPEEVKTLAKVTQMIVVSGLGYEITVGDSTASTLDSKLQEAMNDGGVVSVFGIPVSLDGSDSTDEEDKTHKASWDEDSRTFTVTPNLDNNCVTVVGVVGERVT</sequence>
<dbReference type="Proteomes" id="UP000635477">
    <property type="component" value="Unassembled WGS sequence"/>
</dbReference>
<comment type="caution">
    <text evidence="1">The sequence shown here is derived from an EMBL/GenBank/DDBJ whole genome shotgun (WGS) entry which is preliminary data.</text>
</comment>
<reference evidence="1" key="2">
    <citation type="submission" date="2020-05" db="EMBL/GenBank/DDBJ databases">
        <authorList>
            <person name="Kim H.-S."/>
            <person name="Proctor R.H."/>
            <person name="Brown D.W."/>
        </authorList>
    </citation>
    <scope>NUCLEOTIDE SEQUENCE</scope>
    <source>
        <strain evidence="1">NRRL 22465</strain>
    </source>
</reference>
<organism evidence="1 2">
    <name type="scientific">Fusarium zealandicum</name>
    <dbReference type="NCBI Taxonomy" id="1053134"/>
    <lineage>
        <taxon>Eukaryota</taxon>
        <taxon>Fungi</taxon>
        <taxon>Dikarya</taxon>
        <taxon>Ascomycota</taxon>
        <taxon>Pezizomycotina</taxon>
        <taxon>Sordariomycetes</taxon>
        <taxon>Hypocreomycetidae</taxon>
        <taxon>Hypocreales</taxon>
        <taxon>Nectriaceae</taxon>
        <taxon>Fusarium</taxon>
        <taxon>Fusarium staphyleae species complex</taxon>
    </lineage>
</organism>
<reference evidence="1" key="1">
    <citation type="journal article" date="2020" name="BMC Genomics">
        <title>Correction to: Identification and distribution of gene clusters required for synthesis of sphingolipid metabolism inhibitors in diverse species of the filamentous fungus Fusarium.</title>
        <authorList>
            <person name="Kim H.S."/>
            <person name="Lohmar J.M."/>
            <person name="Busman M."/>
            <person name="Brown D.W."/>
            <person name="Naumann T.A."/>
            <person name="Divon H.H."/>
            <person name="Lysoe E."/>
            <person name="Uhlig S."/>
            <person name="Proctor R.H."/>
        </authorList>
    </citation>
    <scope>NUCLEOTIDE SEQUENCE</scope>
    <source>
        <strain evidence="1">NRRL 22465</strain>
    </source>
</reference>
<protein>
    <submittedName>
        <fullName evidence="1">Uncharacterized protein</fullName>
    </submittedName>
</protein>
<dbReference type="AlphaFoldDB" id="A0A8H4UDS2"/>
<evidence type="ECO:0000313" key="1">
    <source>
        <dbReference type="EMBL" id="KAF4974303.1"/>
    </source>
</evidence>
<gene>
    <name evidence="1" type="ORF">FZEAL_8777</name>
</gene>
<accession>A0A8H4UDS2</accession>
<name>A0A8H4UDS2_9HYPO</name>